<dbReference type="EMBL" id="DPSM01000015">
    <property type="protein sequence ID" value="HCK00052.1"/>
    <property type="molecule type" value="Genomic_DNA"/>
</dbReference>
<protein>
    <recommendedName>
        <fullName evidence="3">Fimbrial-type adhesion domain-containing protein</fullName>
    </recommendedName>
</protein>
<evidence type="ECO:0000313" key="2">
    <source>
        <dbReference type="Proteomes" id="UP000262210"/>
    </source>
</evidence>
<dbReference type="Proteomes" id="UP000262210">
    <property type="component" value="Unassembled WGS sequence"/>
</dbReference>
<reference evidence="1 2" key="1">
    <citation type="journal article" date="2018" name="Nat. Biotechnol.">
        <title>A standardized bacterial taxonomy based on genome phylogeny substantially revises the tree of life.</title>
        <authorList>
            <person name="Parks D.H."/>
            <person name="Chuvochina M."/>
            <person name="Waite D.W."/>
            <person name="Rinke C."/>
            <person name="Skarshewski A."/>
            <person name="Chaumeil P.A."/>
            <person name="Hugenholtz P."/>
        </authorList>
    </citation>
    <scope>NUCLEOTIDE SEQUENCE [LARGE SCALE GENOMIC DNA]</scope>
    <source>
        <strain evidence="1">UBA11264</strain>
    </source>
</reference>
<comment type="caution">
    <text evidence="1">The sequence shown here is derived from an EMBL/GenBank/DDBJ whole genome shotgun (WGS) entry which is preliminary data.</text>
</comment>
<sequence length="169" mass="17923">MTPVDFVVSDVRSQLPPRGTATVSFTSKVGEYILLTMQGYMDHLGIIDGYQTGENLAPNHCSFSMNDINHRHGDVIATGGGQMSNPVESNLVVTCTNAATVNLRSLMGYRLPGDQPGLTVDLLLNGLPVDLDIGGTGTTNVTVTTRFTWSDATPAGPINGIAILVLDVY</sequence>
<dbReference type="AlphaFoldDB" id="A0A9C7QVF5"/>
<dbReference type="InterPro" id="IPR036937">
    <property type="entry name" value="Adhesion_dom_fimbrial_sf"/>
</dbReference>
<dbReference type="Gene3D" id="2.60.40.1090">
    <property type="entry name" value="Fimbrial-type adhesion domain"/>
    <property type="match status" value="1"/>
</dbReference>
<dbReference type="GO" id="GO:0007155">
    <property type="term" value="P:cell adhesion"/>
    <property type="evidence" value="ECO:0007669"/>
    <property type="project" value="InterPro"/>
</dbReference>
<dbReference type="GO" id="GO:0009289">
    <property type="term" value="C:pilus"/>
    <property type="evidence" value="ECO:0007669"/>
    <property type="project" value="InterPro"/>
</dbReference>
<gene>
    <name evidence="1" type="ORF">DHV72_08500</name>
</gene>
<name>A0A9C7QVF5_9GAMM</name>
<accession>A0A9C7QVF5</accession>
<proteinExistence type="predicted"/>
<evidence type="ECO:0008006" key="3">
    <source>
        <dbReference type="Google" id="ProtNLM"/>
    </source>
</evidence>
<organism evidence="1 2">
    <name type="scientific">Serratia grimesii</name>
    <dbReference type="NCBI Taxonomy" id="82995"/>
    <lineage>
        <taxon>Bacteria</taxon>
        <taxon>Pseudomonadati</taxon>
        <taxon>Pseudomonadota</taxon>
        <taxon>Gammaproteobacteria</taxon>
        <taxon>Enterobacterales</taxon>
        <taxon>Yersiniaceae</taxon>
        <taxon>Serratia</taxon>
    </lineage>
</organism>
<evidence type="ECO:0000313" key="1">
    <source>
        <dbReference type="EMBL" id="HCK00052.1"/>
    </source>
</evidence>